<reference evidence="7" key="1">
    <citation type="submission" date="2014-04" db="EMBL/GenBank/DDBJ databases">
        <title>Evolutionary Origins and Diversification of the Mycorrhizal Mutualists.</title>
        <authorList>
            <consortium name="DOE Joint Genome Institute"/>
            <consortium name="Mycorrhizal Genomics Consortium"/>
            <person name="Kohler A."/>
            <person name="Kuo A."/>
            <person name="Nagy L.G."/>
            <person name="Floudas D."/>
            <person name="Copeland A."/>
            <person name="Barry K.W."/>
            <person name="Cichocki N."/>
            <person name="Veneault-Fourrey C."/>
            <person name="LaButti K."/>
            <person name="Lindquist E.A."/>
            <person name="Lipzen A."/>
            <person name="Lundell T."/>
            <person name="Morin E."/>
            <person name="Murat C."/>
            <person name="Riley R."/>
            <person name="Ohm R."/>
            <person name="Sun H."/>
            <person name="Tunlid A."/>
            <person name="Henrissat B."/>
            <person name="Grigoriev I.V."/>
            <person name="Hibbett D.S."/>
            <person name="Martin F."/>
        </authorList>
    </citation>
    <scope>NUCLEOTIDE SEQUENCE [LARGE SCALE GENOMIC DNA]</scope>
    <source>
        <strain evidence="7">FD-334 SS-4</strain>
    </source>
</reference>
<dbReference type="NCBIfam" id="NF037982">
    <property type="entry name" value="Nramp_1"/>
    <property type="match status" value="1"/>
</dbReference>
<dbReference type="Proteomes" id="UP000054270">
    <property type="component" value="Unassembled WGS sequence"/>
</dbReference>
<dbReference type="GO" id="GO:0005886">
    <property type="term" value="C:plasma membrane"/>
    <property type="evidence" value="ECO:0007669"/>
    <property type="project" value="TreeGrafter"/>
</dbReference>
<feature type="transmembrane region" description="Helical" evidence="5">
    <location>
        <begin position="56"/>
        <end position="75"/>
    </location>
</feature>
<dbReference type="GO" id="GO:0030026">
    <property type="term" value="P:intracellular manganese ion homeostasis"/>
    <property type="evidence" value="ECO:0007669"/>
    <property type="project" value="TreeGrafter"/>
</dbReference>
<keyword evidence="3 5" id="KW-1133">Transmembrane helix</keyword>
<comment type="subcellular location">
    <subcellularLocation>
        <location evidence="1">Membrane</location>
        <topology evidence="1">Multi-pass membrane protein</topology>
    </subcellularLocation>
</comment>
<evidence type="ECO:0000256" key="5">
    <source>
        <dbReference type="SAM" id="Phobius"/>
    </source>
</evidence>
<accession>A0A0D2PBU3</accession>
<feature type="transmembrane region" description="Helical" evidence="5">
    <location>
        <begin position="551"/>
        <end position="570"/>
    </location>
</feature>
<keyword evidence="7" id="KW-1185">Reference proteome</keyword>
<feature type="transmembrane region" description="Helical" evidence="5">
    <location>
        <begin position="443"/>
        <end position="466"/>
    </location>
</feature>
<evidence type="ECO:0000256" key="4">
    <source>
        <dbReference type="ARBA" id="ARBA00023136"/>
    </source>
</evidence>
<proteinExistence type="predicted"/>
<feature type="transmembrane region" description="Helical" evidence="5">
    <location>
        <begin position="107"/>
        <end position="126"/>
    </location>
</feature>
<feature type="transmembrane region" description="Helical" evidence="5">
    <location>
        <begin position="376"/>
        <end position="398"/>
    </location>
</feature>
<dbReference type="GO" id="GO:0005384">
    <property type="term" value="F:manganese ion transmembrane transporter activity"/>
    <property type="evidence" value="ECO:0007669"/>
    <property type="project" value="TreeGrafter"/>
</dbReference>
<dbReference type="PANTHER" id="PTHR11706:SF101">
    <property type="entry name" value="MANGANESE TRANSPORTER SMF1"/>
    <property type="match status" value="1"/>
</dbReference>
<keyword evidence="4 5" id="KW-0472">Membrane</keyword>
<organism evidence="6 7">
    <name type="scientific">Hypholoma sublateritium (strain FD-334 SS-4)</name>
    <dbReference type="NCBI Taxonomy" id="945553"/>
    <lineage>
        <taxon>Eukaryota</taxon>
        <taxon>Fungi</taxon>
        <taxon>Dikarya</taxon>
        <taxon>Basidiomycota</taxon>
        <taxon>Agaricomycotina</taxon>
        <taxon>Agaricomycetes</taxon>
        <taxon>Agaricomycetidae</taxon>
        <taxon>Agaricales</taxon>
        <taxon>Agaricineae</taxon>
        <taxon>Strophariaceae</taxon>
        <taxon>Hypholoma</taxon>
    </lineage>
</organism>
<feature type="transmembrane region" description="Helical" evidence="5">
    <location>
        <begin position="225"/>
        <end position="245"/>
    </location>
</feature>
<evidence type="ECO:0000256" key="1">
    <source>
        <dbReference type="ARBA" id="ARBA00004141"/>
    </source>
</evidence>
<dbReference type="InterPro" id="IPR001046">
    <property type="entry name" value="NRAMP_fam"/>
</dbReference>
<dbReference type="OMA" id="STYLVWT"/>
<feature type="transmembrane region" description="Helical" evidence="5">
    <location>
        <begin position="418"/>
        <end position="437"/>
    </location>
</feature>
<dbReference type="Pfam" id="PF01566">
    <property type="entry name" value="Nramp"/>
    <property type="match status" value="2"/>
</dbReference>
<dbReference type="PANTHER" id="PTHR11706">
    <property type="entry name" value="SOLUTE CARRIER PROTEIN FAMILY 11 MEMBER"/>
    <property type="match status" value="1"/>
</dbReference>
<evidence type="ECO:0000313" key="7">
    <source>
        <dbReference type="Proteomes" id="UP000054270"/>
    </source>
</evidence>
<dbReference type="STRING" id="945553.A0A0D2PBU3"/>
<dbReference type="GO" id="GO:0034755">
    <property type="term" value="P:iron ion transmembrane transport"/>
    <property type="evidence" value="ECO:0007669"/>
    <property type="project" value="TreeGrafter"/>
</dbReference>
<dbReference type="GO" id="GO:0015086">
    <property type="term" value="F:cadmium ion transmembrane transporter activity"/>
    <property type="evidence" value="ECO:0007669"/>
    <property type="project" value="TreeGrafter"/>
</dbReference>
<evidence type="ECO:0000313" key="6">
    <source>
        <dbReference type="EMBL" id="KJA26051.1"/>
    </source>
</evidence>
<feature type="transmembrane region" description="Helical" evidence="5">
    <location>
        <begin position="178"/>
        <end position="205"/>
    </location>
</feature>
<sequence>MPFPNGRASTVVDRVKNVARTAVHHVKRHVGVGIICSVAYFDPGNWSVDLQAGSSFGYRPMLFVILMAGLGAVVLQTLSAKLGCVTGLDLASHCRLLLHDHPRHPKLVRRCVLYPLYVLAEIAIISTDLAELLGSAIGFCLLFPKLPLWAGVVLTAADVLVFLSFSDPTRSHGRPVRVFEYTIIALVFAVFGCFVALLVKAGPVWSQVFMGFLPDKGLFQSDPDAVYAAVGILGATVMPHALFLGSSLATQDRVSDVHPDEISPSLPPLNRAPLMTRLRQFVRPLFRVTRADRAASAIDYRSKHGERQNNPYSFIRAHLSHGVTDVVASLLALAVPINSAILILAAAVFFHGEMRGRPAGLFDAHALIKERLGDGAAVVFALALVCAGQTSSITVTLAGQIVSEGFIEWKVSPFFRRLLTRCISLVPSVIVAVAVGQNGINTLLVASQVVLSVVLPFVAFPLIYLTSRKVVMRVPRPRDALIETETESKEDAAAPTDAVPEVGISQAQVNLEMEFKETIIKTAMESAEVMPVEADEFIDYSNTRWLATISYVIWCVIVVANAYAIVMLFLRQGTV</sequence>
<keyword evidence="2 5" id="KW-0812">Transmembrane</keyword>
<gene>
    <name evidence="6" type="ORF">HYPSUDRAFT_36902</name>
</gene>
<dbReference type="PRINTS" id="PR00447">
    <property type="entry name" value="NATRESASSCMP"/>
</dbReference>
<evidence type="ECO:0000256" key="3">
    <source>
        <dbReference type="ARBA" id="ARBA00022989"/>
    </source>
</evidence>
<feature type="transmembrane region" description="Helical" evidence="5">
    <location>
        <begin position="146"/>
        <end position="166"/>
    </location>
</feature>
<protein>
    <recommendedName>
        <fullName evidence="8">Natural resistance-associated macrophage protein</fullName>
    </recommendedName>
</protein>
<name>A0A0D2PBU3_HYPSF</name>
<dbReference type="EMBL" id="KN817529">
    <property type="protein sequence ID" value="KJA26051.1"/>
    <property type="molecule type" value="Genomic_DNA"/>
</dbReference>
<dbReference type="OrthoDB" id="409173at2759"/>
<dbReference type="AlphaFoldDB" id="A0A0D2PBU3"/>
<feature type="transmembrane region" description="Helical" evidence="5">
    <location>
        <begin position="326"/>
        <end position="350"/>
    </location>
</feature>
<evidence type="ECO:0008006" key="8">
    <source>
        <dbReference type="Google" id="ProtNLM"/>
    </source>
</evidence>
<evidence type="ECO:0000256" key="2">
    <source>
        <dbReference type="ARBA" id="ARBA00022692"/>
    </source>
</evidence>